<dbReference type="GO" id="GO:0005509">
    <property type="term" value="F:calcium ion binding"/>
    <property type="evidence" value="ECO:0007669"/>
    <property type="project" value="InterPro"/>
</dbReference>
<evidence type="ECO:0000256" key="3">
    <source>
        <dbReference type="SAM" id="MobiDB-lite"/>
    </source>
</evidence>
<evidence type="ECO:0000313" key="6">
    <source>
        <dbReference type="Proteomes" id="UP000184694"/>
    </source>
</evidence>
<dbReference type="Pfam" id="PF00353">
    <property type="entry name" value="HemolysinCabind"/>
    <property type="match status" value="11"/>
</dbReference>
<feature type="domain" description="Haemolysin-type calcium binding-related" evidence="4">
    <location>
        <begin position="993"/>
        <end position="1031"/>
    </location>
</feature>
<dbReference type="InterPro" id="IPR011049">
    <property type="entry name" value="Serralysin-like_metalloprot_C"/>
</dbReference>
<organism evidence="5 6">
    <name type="scientific">Halodesulfovibrio marinisediminis DSM 17456</name>
    <dbReference type="NCBI Taxonomy" id="1121457"/>
    <lineage>
        <taxon>Bacteria</taxon>
        <taxon>Pseudomonadati</taxon>
        <taxon>Thermodesulfobacteriota</taxon>
        <taxon>Desulfovibrionia</taxon>
        <taxon>Desulfovibrionales</taxon>
        <taxon>Desulfovibrionaceae</taxon>
        <taxon>Halodesulfovibrio</taxon>
    </lineage>
</organism>
<dbReference type="GO" id="GO:0005576">
    <property type="term" value="C:extracellular region"/>
    <property type="evidence" value="ECO:0007669"/>
    <property type="project" value="UniProtKB-SubCell"/>
</dbReference>
<feature type="domain" description="Haemolysin-type calcium binding-related" evidence="4">
    <location>
        <begin position="810"/>
        <end position="847"/>
    </location>
</feature>
<feature type="domain" description="Haemolysin-type calcium binding-related" evidence="4">
    <location>
        <begin position="262"/>
        <end position="299"/>
    </location>
</feature>
<dbReference type="SUPFAM" id="SSF51120">
    <property type="entry name" value="beta-Roll"/>
    <property type="match status" value="9"/>
</dbReference>
<dbReference type="STRING" id="1121457.SAMN02745161_2716"/>
<proteinExistence type="predicted"/>
<dbReference type="Gene3D" id="2.150.10.10">
    <property type="entry name" value="Serralysin-like metalloprotease, C-terminal"/>
    <property type="match status" value="9"/>
</dbReference>
<dbReference type="InterPro" id="IPR018511">
    <property type="entry name" value="Hemolysin-typ_Ca-bd_CS"/>
</dbReference>
<feature type="domain" description="Haemolysin-type calcium binding-related" evidence="4">
    <location>
        <begin position="1359"/>
        <end position="1396"/>
    </location>
</feature>
<dbReference type="PANTHER" id="PTHR38340:SF1">
    <property type="entry name" value="S-LAYER PROTEIN"/>
    <property type="match status" value="1"/>
</dbReference>
<dbReference type="PRINTS" id="PR00313">
    <property type="entry name" value="CABNDNGRPT"/>
</dbReference>
<comment type="subcellular location">
    <subcellularLocation>
        <location evidence="1">Secreted</location>
    </subcellularLocation>
</comment>
<feature type="domain" description="Haemolysin-type calcium binding-related" evidence="4">
    <location>
        <begin position="627"/>
        <end position="665"/>
    </location>
</feature>
<evidence type="ECO:0000259" key="4">
    <source>
        <dbReference type="Pfam" id="PF06594"/>
    </source>
</evidence>
<keyword evidence="2" id="KW-0964">Secreted</keyword>
<dbReference type="InterPro" id="IPR010566">
    <property type="entry name" value="Haemolys_ca-bd"/>
</dbReference>
<gene>
    <name evidence="5" type="ORF">SAMN02745161_2716</name>
</gene>
<reference evidence="6" key="1">
    <citation type="submission" date="2016-11" db="EMBL/GenBank/DDBJ databases">
        <authorList>
            <person name="Varghese N."/>
            <person name="Submissions S."/>
        </authorList>
    </citation>
    <scope>NUCLEOTIDE SEQUENCE [LARGE SCALE GENOMIC DNA]</scope>
    <source>
        <strain evidence="6">DSM 17456</strain>
    </source>
</reference>
<dbReference type="Pfam" id="PF06594">
    <property type="entry name" value="HCBP_related"/>
    <property type="match status" value="8"/>
</dbReference>
<feature type="domain" description="Haemolysin-type calcium binding-related" evidence="4">
    <location>
        <begin position="91"/>
        <end position="128"/>
    </location>
</feature>
<accession>A0A1N6IG70</accession>
<evidence type="ECO:0000256" key="2">
    <source>
        <dbReference type="ARBA" id="ARBA00022525"/>
    </source>
</evidence>
<feature type="domain" description="Haemolysin-type calcium binding-related" evidence="4">
    <location>
        <begin position="1176"/>
        <end position="1214"/>
    </location>
</feature>
<dbReference type="InterPro" id="IPR001343">
    <property type="entry name" value="Hemolysn_Ca-bd"/>
</dbReference>
<dbReference type="OrthoDB" id="5405960at2"/>
<protein>
    <submittedName>
        <fullName evidence="5">Ca2+-binding protein, RTX toxin-related</fullName>
    </submittedName>
</protein>
<keyword evidence="6" id="KW-1185">Reference proteome</keyword>
<dbReference type="PANTHER" id="PTHR38340">
    <property type="entry name" value="S-LAYER PROTEIN"/>
    <property type="match status" value="1"/>
</dbReference>
<name>A0A1N6IG70_9BACT</name>
<feature type="domain" description="Haemolysin-type calcium binding-related" evidence="4">
    <location>
        <begin position="444"/>
        <end position="482"/>
    </location>
</feature>
<dbReference type="EMBL" id="FSRG01000006">
    <property type="protein sequence ID" value="SIO30959.1"/>
    <property type="molecule type" value="Genomic_DNA"/>
</dbReference>
<dbReference type="RefSeq" id="WP_074217466.1">
    <property type="nucleotide sequence ID" value="NZ_FSRG01000006.1"/>
</dbReference>
<evidence type="ECO:0000313" key="5">
    <source>
        <dbReference type="EMBL" id="SIO30959.1"/>
    </source>
</evidence>
<feature type="region of interest" description="Disordered" evidence="3">
    <location>
        <begin position="1"/>
        <end position="20"/>
    </location>
</feature>
<sequence>MSNTRKGTPGDDDITVTGGYNRIEGGTGDDVIHGGAGEDTYIFNIGDGHDTIHDNVAKQHPSGWNSDVISFGKGISKDDLIFTLDGNDWLITFTNTSTDSIRIVNAMGNIYCRIDNFMFADGTTLSSSTILSQQRYTEHDDIINVPTSNLITSINAGGGNDTVTTGDSSAVIDGGAGNDTITTGSKGDQITGGQGDDIINAGGGNDVTIGGSGSDTYIFNIGDGHDIITEGACGNTCTDIDIIKIGAGVTSGDLIFRVDGDDLIIGINGHNDDSIRITGALTGPSHGIEKIVFADGTSIELTAVISYQAFTDANDIIQIPANVFIAIVNAGGGNDTITGGSATTIVNAGSGNDIVTTGSSNDILSGGSDNDTINAGGGNDTITGGTGDDILTGGTGGDTYIFNIGDGNDTIHEGGCNGSKDIDVINLGVGISVGDIIYSVDGNDLIIGIKGHDNDSIRISGGITDPSHGIEKICFANGTSIAVAAVISCQTFTDGNDTIIVPADKYVTIINAEGGDDTITGGDVVAVVNGGSGDDTITTGSGNDTLSGGADNDTINAGGGNDTITGGTGDDILTGGTGSDTYIFNIGDGNDTIHEGACDGSCKDIDIIKIGVGVTADDLIFSADGDDLIIGIKGHDGDSIRISGGLVDPSHGVEKIALADGTSIAVAAVVSCPISTDGNDTIVVPADKFIAVVNANGGDDTITGGDVIAVVNGGSGNDTITTGSKDDVLSGGSDNDTINAGGGNDTITGGTGDDILTGGTGGDTYIFNIGDGNDTIHEGACDGSCKGIDIIKIGVGVTADDLVFSADGDDLIIGIKDHDDDSIRISGGLVDPSHGVEKIVLADGKSIAVAAVVSCPILTDGNDTFVVPADKFLAVVDGKDGDDTITGGDVTAVVNGGSGNDTITTGSKDDVLFGGSENDIINAGGGNDTITGGTDDDILTGGTGGDTYIFNIGDGNDTIHEGACDGSCKDIDIIKIGVGVTADDLVFSADGDDLIIGIKGHDDDSIRISGGLVDPSHGVEKIVLADGTSIAVAAVVSCPISTDGDDTIVVPADKFIAVVNAKGGDDTITGGDVIAVVNGGSGNDTITTGSKDDVLSGGSDNDTINAGGGNDTITGGTGDDILTGGTGGDTYIFNIGDGNDTIHEGACDGSCKDVDIIKIGVGVTADDLIFSADGDDLIIGIKDHDDDSIRISGGLVDPSHGVEKIVLADGTSIAVAAVVSCQTLTDNDDTIVVPADKYLAVVNAKGGNDTITTGDTTATINGGSGNDTITTGAKADSLSGGEGDDTINAGGGNDTITGGIGNDTLTGGSGSDTYIFNIGDGHDTIVEASVDPAGKCLDTLKLGSGIAIEDLRYSSDGDDLIINFRGNETDSIRIVGAQSGKSAGIESICFADGTKLEISSALSIVELTKGIDFHVASPTGKTTIINGYDGMDTIMVMGADPVIVDGGAGDDRISLGTGGATVYGGAGHDMISATIAKTTFVGGTGNDTMLGSHRGDTYIFNKGDGIDMVQDNVTLSCVVNEEADTLKFGKGITKKDVSFFMQGQNLVVSYGESDQVTIAGQASAKNAIENIQLASGSSLSSAEINQIVADLSNYASEHGLDFTSVEDVKNSQELMSIVTAAWDN</sequence>
<evidence type="ECO:0000256" key="1">
    <source>
        <dbReference type="ARBA" id="ARBA00004613"/>
    </source>
</evidence>
<dbReference type="PROSITE" id="PS00330">
    <property type="entry name" value="HEMOLYSIN_CALCIUM"/>
    <property type="match status" value="11"/>
</dbReference>
<dbReference type="InterPro" id="IPR050557">
    <property type="entry name" value="RTX_toxin/Mannuronan_C5-epim"/>
</dbReference>
<dbReference type="Proteomes" id="UP000184694">
    <property type="component" value="Unassembled WGS sequence"/>
</dbReference>